<sequence>MPFSCPFFIKNIFSFKANIQVSNALHEPSSINPPQSNLWSLEPATPSASPDEKHSTSLLTQTPVDSASGRTSGPLCQLPVQKTQLVARLLADRFRSAGSSDVNLFSPAETAAPDAPDESKGLSSSADFQVN</sequence>
<feature type="region of interest" description="Disordered" evidence="1">
    <location>
        <begin position="100"/>
        <end position="131"/>
    </location>
</feature>
<feature type="compositionally biased region" description="Polar residues" evidence="1">
    <location>
        <begin position="56"/>
        <end position="71"/>
    </location>
</feature>
<feature type="compositionally biased region" description="Polar residues" evidence="1">
    <location>
        <begin position="121"/>
        <end position="131"/>
    </location>
</feature>
<dbReference type="AlphaFoldDB" id="A0A448WMP1"/>
<organism evidence="2 3">
    <name type="scientific">Protopolystoma xenopodis</name>
    <dbReference type="NCBI Taxonomy" id="117903"/>
    <lineage>
        <taxon>Eukaryota</taxon>
        <taxon>Metazoa</taxon>
        <taxon>Spiralia</taxon>
        <taxon>Lophotrochozoa</taxon>
        <taxon>Platyhelminthes</taxon>
        <taxon>Monogenea</taxon>
        <taxon>Polyopisthocotylea</taxon>
        <taxon>Polystomatidea</taxon>
        <taxon>Polystomatidae</taxon>
        <taxon>Protopolystoma</taxon>
    </lineage>
</organism>
<evidence type="ECO:0000313" key="3">
    <source>
        <dbReference type="Proteomes" id="UP000784294"/>
    </source>
</evidence>
<evidence type="ECO:0000313" key="2">
    <source>
        <dbReference type="EMBL" id="VEL15513.1"/>
    </source>
</evidence>
<feature type="compositionally biased region" description="Polar residues" evidence="1">
    <location>
        <begin position="26"/>
        <end position="39"/>
    </location>
</feature>
<proteinExistence type="predicted"/>
<reference evidence="2" key="1">
    <citation type="submission" date="2018-11" db="EMBL/GenBank/DDBJ databases">
        <authorList>
            <consortium name="Pathogen Informatics"/>
        </authorList>
    </citation>
    <scope>NUCLEOTIDE SEQUENCE</scope>
</reference>
<gene>
    <name evidence="2" type="ORF">PXEA_LOCUS8953</name>
</gene>
<protein>
    <submittedName>
        <fullName evidence="2">Uncharacterized protein</fullName>
    </submittedName>
</protein>
<name>A0A448WMP1_9PLAT</name>
<accession>A0A448WMP1</accession>
<keyword evidence="3" id="KW-1185">Reference proteome</keyword>
<dbReference type="EMBL" id="CAAALY010024851">
    <property type="protein sequence ID" value="VEL15513.1"/>
    <property type="molecule type" value="Genomic_DNA"/>
</dbReference>
<comment type="caution">
    <text evidence="2">The sequence shown here is derived from an EMBL/GenBank/DDBJ whole genome shotgun (WGS) entry which is preliminary data.</text>
</comment>
<evidence type="ECO:0000256" key="1">
    <source>
        <dbReference type="SAM" id="MobiDB-lite"/>
    </source>
</evidence>
<dbReference type="Proteomes" id="UP000784294">
    <property type="component" value="Unassembled WGS sequence"/>
</dbReference>
<feature type="region of interest" description="Disordered" evidence="1">
    <location>
        <begin position="26"/>
        <end position="75"/>
    </location>
</feature>